<evidence type="ECO:0000256" key="2">
    <source>
        <dbReference type="SAM" id="SignalP"/>
    </source>
</evidence>
<dbReference type="PANTHER" id="PTHR35936">
    <property type="entry name" value="MEMBRANE-BOUND LYTIC MUREIN TRANSGLYCOSYLASE F"/>
    <property type="match status" value="1"/>
</dbReference>
<reference evidence="4 5" key="2">
    <citation type="journal article" date="2016" name="Science">
        <title>A bacterium that degrades and assimilates poly(ethylene terephthalate).</title>
        <authorList>
            <person name="Yoshida S."/>
            <person name="Hiraga K."/>
            <person name="Takehana T."/>
            <person name="Taniguchi I."/>
            <person name="Yamaji H."/>
            <person name="Maeda Y."/>
            <person name="Toyohara K."/>
            <person name="Miyamoto K."/>
            <person name="Kimura Y."/>
            <person name="Oda K."/>
        </authorList>
    </citation>
    <scope>NUCLEOTIDE SEQUENCE [LARGE SCALE GENOMIC DNA]</scope>
    <source>
        <strain evidence="5">NBRC 110686 / TISTR 2288 / 201-F6</strain>
    </source>
</reference>
<dbReference type="Gene3D" id="3.40.190.10">
    <property type="entry name" value="Periplasmic binding protein-like II"/>
    <property type="match status" value="2"/>
</dbReference>
<dbReference type="PANTHER" id="PTHR35936:SF17">
    <property type="entry name" value="ARGININE-BINDING EXTRACELLULAR PROTEIN ARTP"/>
    <property type="match status" value="1"/>
</dbReference>
<feature type="signal peptide" evidence="2">
    <location>
        <begin position="1"/>
        <end position="41"/>
    </location>
</feature>
<evidence type="ECO:0000259" key="3">
    <source>
        <dbReference type="SMART" id="SM00062"/>
    </source>
</evidence>
<protein>
    <recommendedName>
        <fullName evidence="3">Solute-binding protein family 3/N-terminal domain-containing protein</fullName>
    </recommendedName>
</protein>
<evidence type="ECO:0000256" key="1">
    <source>
        <dbReference type="ARBA" id="ARBA00022729"/>
    </source>
</evidence>
<accession>A0A0K8NU89</accession>
<dbReference type="OrthoDB" id="176845at2"/>
<keyword evidence="5" id="KW-1185">Reference proteome</keyword>
<dbReference type="InterPro" id="IPR022448">
    <property type="entry name" value="Quinoprotein_dehydrogenase"/>
</dbReference>
<dbReference type="SUPFAM" id="SSF53850">
    <property type="entry name" value="Periplasmic binding protein-like II"/>
    <property type="match status" value="1"/>
</dbReference>
<feature type="chain" id="PRO_5005513368" description="Solute-binding protein family 3/N-terminal domain-containing protein" evidence="2">
    <location>
        <begin position="42"/>
        <end position="310"/>
    </location>
</feature>
<dbReference type="STRING" id="1547922.ISF6_1711"/>
<dbReference type="EMBL" id="BBYR01000003">
    <property type="protein sequence ID" value="GAP33933.1"/>
    <property type="molecule type" value="Genomic_DNA"/>
</dbReference>
<gene>
    <name evidence="4" type="ORF">ISF6_1711</name>
</gene>
<proteinExistence type="predicted"/>
<keyword evidence="1 2" id="KW-0732">Signal</keyword>
<dbReference type="NCBIfam" id="TIGR03871">
    <property type="entry name" value="ABC_peri_MoxJ_2"/>
    <property type="match status" value="1"/>
</dbReference>
<evidence type="ECO:0000313" key="5">
    <source>
        <dbReference type="Proteomes" id="UP000037660"/>
    </source>
</evidence>
<comment type="caution">
    <text evidence="4">The sequence shown here is derived from an EMBL/GenBank/DDBJ whole genome shotgun (WGS) entry which is preliminary data.</text>
</comment>
<dbReference type="RefSeq" id="WP_082367765.1">
    <property type="nucleotide sequence ID" value="NZ_BBYR01000003.1"/>
</dbReference>
<evidence type="ECO:0000313" key="4">
    <source>
        <dbReference type="EMBL" id="GAP33933.1"/>
    </source>
</evidence>
<dbReference type="AlphaFoldDB" id="A0A0K8NU89"/>
<sequence>MNRAGVAAARPRLPVAAWAGRAGVSLLLAAAVAALAPPARAQAPAAAPGADAAPKREAFRVCQDPNNLPFSNTRGEGIENRIAELFGKALGLPVTYYSFPQRLAFIRNTLRYKLPGEDFRCDIVMGVPAGYDQVSVTKPYYRSTYALVVAKKGALAQVASVEDFLRLDEATRRGLRIGLYDRSPASEWLVRRGLVEQGVPYPIMSPDPDQYPGEIIERDLAGGKLDAAIVWGPIAGYYARRVGASLAVFPLRSEPGVKFDYPMAMGVRYGEREWKQQIEGLIESQRAGIEAILREYGVPLVDEAGNPRGE</sequence>
<dbReference type="SMART" id="SM00062">
    <property type="entry name" value="PBPb"/>
    <property type="match status" value="1"/>
</dbReference>
<dbReference type="InterPro" id="IPR001638">
    <property type="entry name" value="Solute-binding_3/MltF_N"/>
</dbReference>
<reference evidence="5" key="1">
    <citation type="submission" date="2015-07" db="EMBL/GenBank/DDBJ databases">
        <title>Discovery of a poly(ethylene terephthalate assimilation.</title>
        <authorList>
            <person name="Yoshida S."/>
            <person name="Hiraga K."/>
            <person name="Takehana T."/>
            <person name="Taniguchi I."/>
            <person name="Yamaji H."/>
            <person name="Maeda Y."/>
            <person name="Toyohara K."/>
            <person name="Miyamoto K."/>
            <person name="Kimura Y."/>
            <person name="Oda K."/>
        </authorList>
    </citation>
    <scope>NUCLEOTIDE SEQUENCE [LARGE SCALE GENOMIC DNA]</scope>
    <source>
        <strain evidence="5">NBRC 110686 / TISTR 2288 / 201-F6</strain>
    </source>
</reference>
<dbReference type="Proteomes" id="UP000037660">
    <property type="component" value="Unassembled WGS sequence"/>
</dbReference>
<organism evidence="4 5">
    <name type="scientific">Piscinibacter sakaiensis</name>
    <name type="common">Ideonella sakaiensis</name>
    <dbReference type="NCBI Taxonomy" id="1547922"/>
    <lineage>
        <taxon>Bacteria</taxon>
        <taxon>Pseudomonadati</taxon>
        <taxon>Pseudomonadota</taxon>
        <taxon>Betaproteobacteria</taxon>
        <taxon>Burkholderiales</taxon>
        <taxon>Sphaerotilaceae</taxon>
        <taxon>Piscinibacter</taxon>
    </lineage>
</organism>
<feature type="domain" description="Solute-binding protein family 3/N-terminal" evidence="3">
    <location>
        <begin position="58"/>
        <end position="299"/>
    </location>
</feature>
<name>A0A0K8NU89_PISS1</name>